<keyword evidence="6 12" id="KW-0347">Helicase</keyword>
<feature type="binding site" evidence="12">
    <location>
        <position position="473"/>
    </location>
    <ligand>
        <name>Zn(2+)</name>
        <dbReference type="ChEBI" id="CHEBI:29105"/>
        <label>2</label>
    </ligand>
</feature>
<sequence length="745" mass="82661">MESQAVFSVIEVVLNRPLFQCFDYKLEGSYADDIVGARVEVNIAGSREIGIIYKVKQDSSLPFAKLKSARLLDKKDIFAPDVHKMLSFASKYYLYPLGQCYVSALPKLLRDGKEAAYGEIPALAATKEGLEADVKNIKAKVQAQILTLLKEGPVRRKELRERGFSAQAENALIKKGFAVKVNLALSLKATQSTAAPSVLKEEPPVLNPEQSVAVEAICAAKGYQAFLLNGVTGSGKTEVYLQVIAAVLRKGQSALVLVPEIALTPQTFERFYNRFNVPVSSMHSALSDRERLDAFLDMQRGGPAILIGTRSALFTPIPNLGLIVIDEEHDGSFKQTDGFRYHARSLALVRAKAAGCKIILGSATPSLESVENALCGKFTKLDLTIRAGGASLPQFKLIDLKNEPLTPGIKTGIGLELENRIGEETARGNQVLLFLNRRGYSHHLFCPHCGKIFTCPNCDNPLTVHKNEGRLKCHVCDNVFAMPVVCPDCGSREFMENGYGTEQVEEFLRLRYPDVGIERIDRDSVNSKAELEKRLERIKEGKSKIMLGTQMLAKGHDFPDVTLVGILDIDSGLFSDDFRALESTAQLLTQVSGRAGRAQKQGDVIIQSYHPENELLNRLITPNIAYFDIALDLLLIRKNLNLPPFSYQAFLLSNSEDRVKAFAYLQELNSCLQKKAGTYEGLSLGPVISDKMEKRHNRYHFHILVTAIRRDVLNAFLNETVKIEQDNPPKNDVRFAIEVDPLFLY</sequence>
<evidence type="ECO:0000259" key="13">
    <source>
        <dbReference type="PROSITE" id="PS51192"/>
    </source>
</evidence>
<dbReference type="EC" id="5.6.2.4" evidence="12"/>
<evidence type="ECO:0000256" key="8">
    <source>
        <dbReference type="ARBA" id="ARBA00022840"/>
    </source>
</evidence>
<feature type="binding site" evidence="12">
    <location>
        <position position="455"/>
    </location>
    <ligand>
        <name>Zn(2+)</name>
        <dbReference type="ChEBI" id="CHEBI:29105"/>
        <label>2</label>
    </ligand>
</feature>
<evidence type="ECO:0000313" key="15">
    <source>
        <dbReference type="EMBL" id="EFY06847.1"/>
    </source>
</evidence>
<evidence type="ECO:0000313" key="16">
    <source>
        <dbReference type="Proteomes" id="UP000018458"/>
    </source>
</evidence>
<evidence type="ECO:0000259" key="14">
    <source>
        <dbReference type="PROSITE" id="PS51194"/>
    </source>
</evidence>
<dbReference type="InterPro" id="IPR037274">
    <property type="entry name" value="Znf_CHY_sf"/>
</dbReference>
<dbReference type="GO" id="GO:0005524">
    <property type="term" value="F:ATP binding"/>
    <property type="evidence" value="ECO:0007669"/>
    <property type="project" value="UniProtKB-UniRule"/>
</dbReference>
<dbReference type="GO" id="GO:0006302">
    <property type="term" value="P:double-strand break repair"/>
    <property type="evidence" value="ECO:0007669"/>
    <property type="project" value="InterPro"/>
</dbReference>
<dbReference type="GO" id="GO:0008270">
    <property type="term" value="F:zinc ion binding"/>
    <property type="evidence" value="ECO:0007669"/>
    <property type="project" value="UniProtKB-UniRule"/>
</dbReference>
<feature type="domain" description="Helicase C-terminal" evidence="14">
    <location>
        <begin position="474"/>
        <end position="635"/>
    </location>
</feature>
<dbReference type="InterPro" id="IPR041222">
    <property type="entry name" value="PriA_3primeBD"/>
</dbReference>
<gene>
    <name evidence="12 15" type="primary">priA</name>
    <name evidence="15" type="ORF">HMPREF9444_01368</name>
</gene>
<evidence type="ECO:0000256" key="6">
    <source>
        <dbReference type="ARBA" id="ARBA00022806"/>
    </source>
</evidence>
<dbReference type="AlphaFoldDB" id="E8LKW8"/>
<dbReference type="HOGENOM" id="CLU_013353_3_1_6"/>
<dbReference type="RefSeq" id="WP_009143556.1">
    <property type="nucleotide sequence ID" value="NZ_GL831010.1"/>
</dbReference>
<keyword evidence="9 12" id="KW-0238">DNA-binding</keyword>
<dbReference type="GO" id="GO:0006310">
    <property type="term" value="P:DNA recombination"/>
    <property type="evidence" value="ECO:0007669"/>
    <property type="project" value="InterPro"/>
</dbReference>
<keyword evidence="8 12" id="KW-0067">ATP-binding</keyword>
<proteinExistence type="inferred from homology"/>
<dbReference type="GO" id="GO:0006269">
    <property type="term" value="P:DNA replication, synthesis of primer"/>
    <property type="evidence" value="ECO:0007669"/>
    <property type="project" value="UniProtKB-KW"/>
</dbReference>
<name>E8LKW8_SUCHY</name>
<dbReference type="SUPFAM" id="SSF161219">
    <property type="entry name" value="CHY zinc finger-like"/>
    <property type="match status" value="1"/>
</dbReference>
<dbReference type="Pfam" id="PF17764">
    <property type="entry name" value="PriA_3primeBD"/>
    <property type="match status" value="1"/>
</dbReference>
<evidence type="ECO:0000256" key="3">
    <source>
        <dbReference type="ARBA" id="ARBA00022723"/>
    </source>
</evidence>
<evidence type="ECO:0000256" key="5">
    <source>
        <dbReference type="ARBA" id="ARBA00022801"/>
    </source>
</evidence>
<evidence type="ECO:0000256" key="10">
    <source>
        <dbReference type="ARBA" id="ARBA00023235"/>
    </source>
</evidence>
<dbReference type="InterPro" id="IPR040498">
    <property type="entry name" value="PriA_CRR"/>
</dbReference>
<dbReference type="CDD" id="cd17929">
    <property type="entry name" value="DEXHc_priA"/>
    <property type="match status" value="1"/>
</dbReference>
<comment type="catalytic activity">
    <reaction evidence="12">
        <text>Couples ATP hydrolysis with the unwinding of duplex DNA by translocating in the 3'-5' direction.</text>
        <dbReference type="EC" id="5.6.2.4"/>
    </reaction>
</comment>
<dbReference type="InterPro" id="IPR027417">
    <property type="entry name" value="P-loop_NTPase"/>
</dbReference>
<evidence type="ECO:0000256" key="2">
    <source>
        <dbReference type="ARBA" id="ARBA00022705"/>
    </source>
</evidence>
<dbReference type="InterPro" id="IPR001650">
    <property type="entry name" value="Helicase_C-like"/>
</dbReference>
<dbReference type="InterPro" id="IPR041236">
    <property type="entry name" value="PriA_C"/>
</dbReference>
<dbReference type="InterPro" id="IPR011545">
    <property type="entry name" value="DEAD/DEAH_box_helicase_dom"/>
</dbReference>
<dbReference type="InterPro" id="IPR042115">
    <property type="entry name" value="PriA_3primeBD_sf"/>
</dbReference>
<dbReference type="NCBIfam" id="TIGR00595">
    <property type="entry name" value="priA"/>
    <property type="match status" value="1"/>
</dbReference>
<comment type="similarity">
    <text evidence="12">Belongs to the helicase family. PriA subfamily.</text>
</comment>
<evidence type="ECO:0000256" key="11">
    <source>
        <dbReference type="ARBA" id="ARBA00048988"/>
    </source>
</evidence>
<comment type="function">
    <text evidence="12">Initiates the restart of stalled replication forks, which reloads the replicative helicase on sites other than the origin of replication. Recognizes and binds to abandoned replication forks and remodels them to uncover a helicase loading site. Promotes assembly of the primosome at these replication forks.</text>
</comment>
<feature type="domain" description="Helicase ATP-binding" evidence="13">
    <location>
        <begin position="217"/>
        <end position="383"/>
    </location>
</feature>
<feature type="binding site" evidence="12">
    <location>
        <position position="449"/>
    </location>
    <ligand>
        <name>Zn(2+)</name>
        <dbReference type="ChEBI" id="CHEBI:29105"/>
        <label>1</label>
    </ligand>
</feature>
<dbReference type="InterPro" id="IPR014001">
    <property type="entry name" value="Helicase_ATP-bd"/>
</dbReference>
<dbReference type="InterPro" id="IPR005259">
    <property type="entry name" value="PriA"/>
</dbReference>
<dbReference type="PROSITE" id="PS51192">
    <property type="entry name" value="HELICASE_ATP_BIND_1"/>
    <property type="match status" value="1"/>
</dbReference>
<dbReference type="OrthoDB" id="9759544at2"/>
<comment type="cofactor">
    <cofactor evidence="12">
        <name>Zn(2+)</name>
        <dbReference type="ChEBI" id="CHEBI:29105"/>
    </cofactor>
    <text evidence="12">Binds 2 zinc ions per subunit.</text>
</comment>
<keyword evidence="5 12" id="KW-0378">Hydrolase</keyword>
<dbReference type="GO" id="GO:0016887">
    <property type="term" value="F:ATP hydrolysis activity"/>
    <property type="evidence" value="ECO:0007669"/>
    <property type="project" value="RHEA"/>
</dbReference>
<organism evidence="15 16">
    <name type="scientific">Succinatimonas hippei (strain DSM 22608 / JCM 16073 / KCTC 15190 / YIT 12066)</name>
    <dbReference type="NCBI Taxonomy" id="762983"/>
    <lineage>
        <taxon>Bacteria</taxon>
        <taxon>Pseudomonadati</taxon>
        <taxon>Pseudomonadota</taxon>
        <taxon>Gammaproteobacteria</taxon>
        <taxon>Aeromonadales</taxon>
        <taxon>Succinivibrionaceae</taxon>
        <taxon>Succinatimonas</taxon>
    </lineage>
</organism>
<keyword evidence="2 12" id="KW-0235">DNA replication</keyword>
<dbReference type="SMART" id="SM00487">
    <property type="entry name" value="DEXDc"/>
    <property type="match status" value="1"/>
</dbReference>
<dbReference type="eggNOG" id="COG1198">
    <property type="taxonomic scope" value="Bacteria"/>
</dbReference>
<evidence type="ECO:0000256" key="1">
    <source>
        <dbReference type="ARBA" id="ARBA00022515"/>
    </source>
</evidence>
<feature type="binding site" evidence="12">
    <location>
        <position position="486"/>
    </location>
    <ligand>
        <name>Zn(2+)</name>
        <dbReference type="ChEBI" id="CHEBI:29105"/>
        <label>1</label>
    </ligand>
</feature>
<keyword evidence="16" id="KW-1185">Reference proteome</keyword>
<dbReference type="GO" id="GO:1990077">
    <property type="term" value="C:primosome complex"/>
    <property type="evidence" value="ECO:0007669"/>
    <property type="project" value="UniProtKB-UniRule"/>
</dbReference>
<feature type="binding site" evidence="12">
    <location>
        <position position="489"/>
    </location>
    <ligand>
        <name>Zn(2+)</name>
        <dbReference type="ChEBI" id="CHEBI:29105"/>
        <label>1</label>
    </ligand>
</feature>
<dbReference type="SUPFAM" id="SSF52540">
    <property type="entry name" value="P-loop containing nucleoside triphosphate hydrolases"/>
    <property type="match status" value="1"/>
</dbReference>
<dbReference type="FunFam" id="3.40.50.300:FF:000489">
    <property type="entry name" value="Primosome assembly protein PriA"/>
    <property type="match status" value="1"/>
</dbReference>
<comment type="catalytic activity">
    <reaction evidence="11 12">
        <text>ATP + H2O = ADP + phosphate + H(+)</text>
        <dbReference type="Rhea" id="RHEA:13065"/>
        <dbReference type="ChEBI" id="CHEBI:15377"/>
        <dbReference type="ChEBI" id="CHEBI:15378"/>
        <dbReference type="ChEBI" id="CHEBI:30616"/>
        <dbReference type="ChEBI" id="CHEBI:43474"/>
        <dbReference type="ChEBI" id="CHEBI:456216"/>
        <dbReference type="EC" id="5.6.2.4"/>
    </reaction>
</comment>
<keyword evidence="1 12" id="KW-0639">Primosome</keyword>
<evidence type="ECO:0000256" key="9">
    <source>
        <dbReference type="ARBA" id="ARBA00023125"/>
    </source>
</evidence>
<evidence type="ECO:0000256" key="4">
    <source>
        <dbReference type="ARBA" id="ARBA00022741"/>
    </source>
</evidence>
<dbReference type="EMBL" id="AEVO01000076">
    <property type="protein sequence ID" value="EFY06847.1"/>
    <property type="molecule type" value="Genomic_DNA"/>
</dbReference>
<dbReference type="GO" id="GO:0006270">
    <property type="term" value="P:DNA replication initiation"/>
    <property type="evidence" value="ECO:0007669"/>
    <property type="project" value="TreeGrafter"/>
</dbReference>
<feature type="binding site" evidence="12">
    <location>
        <position position="476"/>
    </location>
    <ligand>
        <name>Zn(2+)</name>
        <dbReference type="ChEBI" id="CHEBI:29105"/>
        <label>2</label>
    </ligand>
</feature>
<dbReference type="SMART" id="SM00490">
    <property type="entry name" value="HELICc"/>
    <property type="match status" value="1"/>
</dbReference>
<accession>E8LKW8</accession>
<dbReference type="GO" id="GO:0043138">
    <property type="term" value="F:3'-5' DNA helicase activity"/>
    <property type="evidence" value="ECO:0007669"/>
    <property type="project" value="UniProtKB-EC"/>
</dbReference>
<evidence type="ECO:0000256" key="7">
    <source>
        <dbReference type="ARBA" id="ARBA00022833"/>
    </source>
</evidence>
<dbReference type="HAMAP" id="MF_00983">
    <property type="entry name" value="PriA"/>
    <property type="match status" value="1"/>
</dbReference>
<dbReference type="NCBIfam" id="NF004067">
    <property type="entry name" value="PRK05580.1-4"/>
    <property type="match status" value="1"/>
</dbReference>
<comment type="caution">
    <text evidence="15">The sequence shown here is derived from an EMBL/GenBank/DDBJ whole genome shotgun (WGS) entry which is preliminary data.</text>
</comment>
<keyword evidence="10 12" id="KW-0413">Isomerase</keyword>
<dbReference type="PROSITE" id="PS51194">
    <property type="entry name" value="HELICASE_CTER"/>
    <property type="match status" value="1"/>
</dbReference>
<comment type="subunit">
    <text evidence="12">Component of the replication restart primosome.</text>
</comment>
<dbReference type="Pfam" id="PF18319">
    <property type="entry name" value="Zn_ribbon_PriA"/>
    <property type="match status" value="1"/>
</dbReference>
<dbReference type="GO" id="GO:0003677">
    <property type="term" value="F:DNA binding"/>
    <property type="evidence" value="ECO:0007669"/>
    <property type="project" value="UniProtKB-UniRule"/>
</dbReference>
<reference evidence="15 16" key="1">
    <citation type="submission" date="2011-01" db="EMBL/GenBank/DDBJ databases">
        <authorList>
            <person name="Weinstock G."/>
            <person name="Sodergren E."/>
            <person name="Clifton S."/>
            <person name="Fulton L."/>
            <person name="Fulton B."/>
            <person name="Courtney L."/>
            <person name="Fronick C."/>
            <person name="Harrison M."/>
            <person name="Strong C."/>
            <person name="Farmer C."/>
            <person name="Delahaunty K."/>
            <person name="Markovic C."/>
            <person name="Hall O."/>
            <person name="Minx P."/>
            <person name="Tomlinson C."/>
            <person name="Mitreva M."/>
            <person name="Hou S."/>
            <person name="Chen J."/>
            <person name="Wollam A."/>
            <person name="Pepin K.H."/>
            <person name="Johnson M."/>
            <person name="Bhonagiri V."/>
            <person name="Zhang X."/>
            <person name="Suruliraj S."/>
            <person name="Warren W."/>
            <person name="Chinwalla A."/>
            <person name="Mardis E.R."/>
            <person name="Wilson R.K."/>
        </authorList>
    </citation>
    <scope>NUCLEOTIDE SEQUENCE [LARGE SCALE GENOMIC DNA]</scope>
    <source>
        <strain evidence="16">DSM 22608 / JCM 16073 / KCTC 15190 / YIT 12066</strain>
    </source>
</reference>
<feature type="binding site" evidence="12">
    <location>
        <position position="446"/>
    </location>
    <ligand>
        <name>Zn(2+)</name>
        <dbReference type="ChEBI" id="CHEBI:29105"/>
        <label>1</label>
    </ligand>
</feature>
<dbReference type="PANTHER" id="PTHR30580:SF0">
    <property type="entry name" value="PRIMOSOMAL PROTEIN N"/>
    <property type="match status" value="1"/>
</dbReference>
<keyword evidence="3 12" id="KW-0479">Metal-binding</keyword>
<dbReference type="Pfam" id="PF00270">
    <property type="entry name" value="DEAD"/>
    <property type="match status" value="1"/>
</dbReference>
<evidence type="ECO:0000256" key="12">
    <source>
        <dbReference type="HAMAP-Rule" id="MF_00983"/>
    </source>
</evidence>
<feature type="binding site" evidence="12">
    <location>
        <position position="458"/>
    </location>
    <ligand>
        <name>Zn(2+)</name>
        <dbReference type="ChEBI" id="CHEBI:29105"/>
        <label>2</label>
    </ligand>
</feature>
<dbReference type="Pfam" id="PF00271">
    <property type="entry name" value="Helicase_C"/>
    <property type="match status" value="1"/>
</dbReference>
<dbReference type="STRING" id="762983.HMPREF9444_01368"/>
<keyword evidence="4 12" id="KW-0547">Nucleotide-binding</keyword>
<dbReference type="Pfam" id="PF18074">
    <property type="entry name" value="PriA_C"/>
    <property type="match status" value="1"/>
</dbReference>
<dbReference type="Proteomes" id="UP000018458">
    <property type="component" value="Unassembled WGS sequence"/>
</dbReference>
<keyword evidence="7 12" id="KW-0862">Zinc</keyword>
<dbReference type="PANTHER" id="PTHR30580">
    <property type="entry name" value="PRIMOSOMAL PROTEIN N"/>
    <property type="match status" value="1"/>
</dbReference>
<dbReference type="Gene3D" id="3.40.50.300">
    <property type="entry name" value="P-loop containing nucleotide triphosphate hydrolases"/>
    <property type="match status" value="2"/>
</dbReference>
<dbReference type="Gene3D" id="3.40.1440.60">
    <property type="entry name" value="PriA, 3(prime) DNA-binding domain"/>
    <property type="match status" value="1"/>
</dbReference>
<protein>
    <recommendedName>
        <fullName evidence="12">Replication restart protein PriA</fullName>
    </recommendedName>
    <alternativeName>
        <fullName evidence="12">ATP-dependent DNA helicase PriA</fullName>
        <ecNumber evidence="12">5.6.2.4</ecNumber>
    </alternativeName>
    <alternativeName>
        <fullName evidence="12">DNA 3'-5' helicase PriA</fullName>
    </alternativeName>
</protein>